<dbReference type="InterPro" id="IPR044822">
    <property type="entry name" value="Myb_DNA-bind_4"/>
</dbReference>
<dbReference type="Proteomes" id="UP000224567">
    <property type="component" value="Unassembled WGS sequence"/>
</dbReference>
<feature type="compositionally biased region" description="Acidic residues" evidence="7">
    <location>
        <begin position="227"/>
        <end position="237"/>
    </location>
</feature>
<reference evidence="9 10" key="1">
    <citation type="journal article" date="2017" name="Genome Biol.">
        <title>New reference genome sequences of hot pepper reveal the massive evolution of plant disease-resistance genes by retroduplication.</title>
        <authorList>
            <person name="Kim S."/>
            <person name="Park J."/>
            <person name="Yeom S.I."/>
            <person name="Kim Y.M."/>
            <person name="Seo E."/>
            <person name="Kim K.T."/>
            <person name="Kim M.S."/>
            <person name="Lee J.M."/>
            <person name="Cheong K."/>
            <person name="Shin H.S."/>
            <person name="Kim S.B."/>
            <person name="Han K."/>
            <person name="Lee J."/>
            <person name="Park M."/>
            <person name="Lee H.A."/>
            <person name="Lee H.Y."/>
            <person name="Lee Y."/>
            <person name="Oh S."/>
            <person name="Lee J.H."/>
            <person name="Choi E."/>
            <person name="Choi E."/>
            <person name="Lee S.E."/>
            <person name="Jeon J."/>
            <person name="Kim H."/>
            <person name="Choi G."/>
            <person name="Song H."/>
            <person name="Lee J."/>
            <person name="Lee S.C."/>
            <person name="Kwon J.K."/>
            <person name="Lee H.Y."/>
            <person name="Koo N."/>
            <person name="Hong Y."/>
            <person name="Kim R.W."/>
            <person name="Kang W.H."/>
            <person name="Huh J.H."/>
            <person name="Kang B.C."/>
            <person name="Yang T.J."/>
            <person name="Lee Y.H."/>
            <person name="Bennetzen J.L."/>
            <person name="Choi D."/>
        </authorList>
    </citation>
    <scope>NUCLEOTIDE SEQUENCE [LARGE SCALE GENOMIC DNA]</scope>
    <source>
        <strain evidence="10">cv. PBC81</strain>
    </source>
</reference>
<keyword evidence="4" id="KW-0238">DNA-binding</keyword>
<keyword evidence="3" id="KW-0175">Coiled coil</keyword>
<evidence type="ECO:0000256" key="1">
    <source>
        <dbReference type="ARBA" id="ARBA00004123"/>
    </source>
</evidence>
<evidence type="ECO:0000313" key="9">
    <source>
        <dbReference type="EMBL" id="PHT43569.1"/>
    </source>
</evidence>
<evidence type="ECO:0000256" key="7">
    <source>
        <dbReference type="SAM" id="MobiDB-lite"/>
    </source>
</evidence>
<proteinExistence type="predicted"/>
<dbReference type="Pfam" id="PF13837">
    <property type="entry name" value="Myb_DNA-bind_4"/>
    <property type="match status" value="1"/>
</dbReference>
<feature type="compositionally biased region" description="Pro residues" evidence="7">
    <location>
        <begin position="157"/>
        <end position="175"/>
    </location>
</feature>
<dbReference type="EMBL" id="MLFT02000007">
    <property type="protein sequence ID" value="PHT43569.1"/>
    <property type="molecule type" value="Genomic_DNA"/>
</dbReference>
<reference evidence="10" key="2">
    <citation type="journal article" date="2017" name="J. Anim. Genet.">
        <title>Multiple reference genome sequences of hot pepper reveal the massive evolution of plant disease resistance genes by retroduplication.</title>
        <authorList>
            <person name="Kim S."/>
            <person name="Park J."/>
            <person name="Yeom S.-I."/>
            <person name="Kim Y.-M."/>
            <person name="Seo E."/>
            <person name="Kim K.-T."/>
            <person name="Kim M.-S."/>
            <person name="Lee J.M."/>
            <person name="Cheong K."/>
            <person name="Shin H.-S."/>
            <person name="Kim S.-B."/>
            <person name="Han K."/>
            <person name="Lee J."/>
            <person name="Park M."/>
            <person name="Lee H.-A."/>
            <person name="Lee H.-Y."/>
            <person name="Lee Y."/>
            <person name="Oh S."/>
            <person name="Lee J.H."/>
            <person name="Choi E."/>
            <person name="Choi E."/>
            <person name="Lee S.E."/>
            <person name="Jeon J."/>
            <person name="Kim H."/>
            <person name="Choi G."/>
            <person name="Song H."/>
            <person name="Lee J."/>
            <person name="Lee S.-C."/>
            <person name="Kwon J.-K."/>
            <person name="Lee H.-Y."/>
            <person name="Koo N."/>
            <person name="Hong Y."/>
            <person name="Kim R.W."/>
            <person name="Kang W.-H."/>
            <person name="Huh J.H."/>
            <person name="Kang B.-C."/>
            <person name="Yang T.-J."/>
            <person name="Lee Y.-H."/>
            <person name="Bennetzen J.L."/>
            <person name="Choi D."/>
        </authorList>
    </citation>
    <scope>NUCLEOTIDE SEQUENCE [LARGE SCALE GENOMIC DNA]</scope>
    <source>
        <strain evidence="10">cv. PBC81</strain>
    </source>
</reference>
<gene>
    <name evidence="9" type="ORF">CQW23_17594</name>
</gene>
<evidence type="ECO:0000256" key="6">
    <source>
        <dbReference type="ARBA" id="ARBA00023242"/>
    </source>
</evidence>
<dbReference type="GO" id="GO:0005634">
    <property type="term" value="C:nucleus"/>
    <property type="evidence" value="ECO:0007669"/>
    <property type="project" value="UniProtKB-SubCell"/>
</dbReference>
<keyword evidence="10" id="KW-1185">Reference proteome</keyword>
<evidence type="ECO:0000259" key="8">
    <source>
        <dbReference type="Pfam" id="PF13837"/>
    </source>
</evidence>
<sequence length="335" mass="37720">MSDDKSPSPPPAALTVTPAVSARTAAFPAREDCWSEAATHTLIEAWGGKYVELNKGSLRHQHWEAVADAVNALHGHTKKQYRTEMQCKNRIDTLKKKYKIEKAKVSESPGRYFSTWPFFSSLNALLGVTVKASPPPPYTQRRTPTQPVMPPLQWRAPPRPEMPPLQWRPPPPPDTSPLEWRTPPQLPPPLLGVPVASRSKRPGATIDYTVSRRNFSAMAAAAAGSSDDSEEEEEVKEESETSSLAASAMANAASKSKRKRNGGLVEGYKMLAEAVGKFSETYERVEKAKQRQMVELEKQRMQFTKDLEIQRMKLMMESQVHLEKLKRSNKQFRRW</sequence>
<evidence type="ECO:0000256" key="4">
    <source>
        <dbReference type="ARBA" id="ARBA00023125"/>
    </source>
</evidence>
<comment type="caution">
    <text evidence="9">The sequence shown here is derived from an EMBL/GenBank/DDBJ whole genome shotgun (WGS) entry which is preliminary data.</text>
</comment>
<dbReference type="GO" id="GO:0000976">
    <property type="term" value="F:transcription cis-regulatory region binding"/>
    <property type="evidence" value="ECO:0007669"/>
    <property type="project" value="TreeGrafter"/>
</dbReference>
<keyword evidence="5" id="KW-0804">Transcription</keyword>
<feature type="region of interest" description="Disordered" evidence="7">
    <location>
        <begin position="133"/>
        <end position="198"/>
    </location>
</feature>
<feature type="compositionally biased region" description="Low complexity" evidence="7">
    <location>
        <begin position="241"/>
        <end position="254"/>
    </location>
</feature>
<name>A0A2G2WEG4_CAPBA</name>
<evidence type="ECO:0000256" key="3">
    <source>
        <dbReference type="ARBA" id="ARBA00023054"/>
    </source>
</evidence>
<dbReference type="STRING" id="33114.A0A2G2WEG4"/>
<comment type="subcellular location">
    <subcellularLocation>
        <location evidence="1">Nucleus</location>
    </subcellularLocation>
</comment>
<evidence type="ECO:0000256" key="2">
    <source>
        <dbReference type="ARBA" id="ARBA00023015"/>
    </source>
</evidence>
<dbReference type="PANTHER" id="PTHR31307">
    <property type="entry name" value="TRIHELIX TRANSCRIPTION FACTOR ASIL2"/>
    <property type="match status" value="1"/>
</dbReference>
<dbReference type="AlphaFoldDB" id="A0A2G2WEG4"/>
<accession>A0A2G2WEG4</accession>
<protein>
    <submittedName>
        <fullName evidence="9">Trihelix transcription factor ASIL1</fullName>
    </submittedName>
</protein>
<keyword evidence="2" id="KW-0805">Transcription regulation</keyword>
<evidence type="ECO:0000313" key="10">
    <source>
        <dbReference type="Proteomes" id="UP000224567"/>
    </source>
</evidence>
<dbReference type="Gene3D" id="1.10.10.60">
    <property type="entry name" value="Homeodomain-like"/>
    <property type="match status" value="1"/>
</dbReference>
<dbReference type="OrthoDB" id="2019351at2759"/>
<organism evidence="9 10">
    <name type="scientific">Capsicum baccatum</name>
    <name type="common">Peruvian pepper</name>
    <dbReference type="NCBI Taxonomy" id="33114"/>
    <lineage>
        <taxon>Eukaryota</taxon>
        <taxon>Viridiplantae</taxon>
        <taxon>Streptophyta</taxon>
        <taxon>Embryophyta</taxon>
        <taxon>Tracheophyta</taxon>
        <taxon>Spermatophyta</taxon>
        <taxon>Magnoliopsida</taxon>
        <taxon>eudicotyledons</taxon>
        <taxon>Gunneridae</taxon>
        <taxon>Pentapetalae</taxon>
        <taxon>asterids</taxon>
        <taxon>lamiids</taxon>
        <taxon>Solanales</taxon>
        <taxon>Solanaceae</taxon>
        <taxon>Solanoideae</taxon>
        <taxon>Capsiceae</taxon>
        <taxon>Capsicum</taxon>
    </lineage>
</organism>
<keyword evidence="6" id="KW-0539">Nucleus</keyword>
<feature type="region of interest" description="Disordered" evidence="7">
    <location>
        <begin position="219"/>
        <end position="263"/>
    </location>
</feature>
<dbReference type="InterPro" id="IPR044823">
    <property type="entry name" value="ASIL1/2-like"/>
</dbReference>
<dbReference type="PANTHER" id="PTHR31307:SF50">
    <property type="entry name" value="SEQUENCE-SPECIFIC DNA BINDING TRANSCRIPTION FACTOR"/>
    <property type="match status" value="1"/>
</dbReference>
<dbReference type="FunFam" id="1.10.10.60:FF:000104">
    <property type="entry name" value="trihelix transcription factor ASIL2"/>
    <property type="match status" value="1"/>
</dbReference>
<feature type="domain" description="Myb/SANT-like DNA-binding" evidence="8">
    <location>
        <begin position="32"/>
        <end position="125"/>
    </location>
</feature>
<evidence type="ECO:0000256" key="5">
    <source>
        <dbReference type="ARBA" id="ARBA00023163"/>
    </source>
</evidence>